<accession>A0AAV5UCK7</accession>
<keyword evidence="3" id="KW-1133">Transmembrane helix</keyword>
<dbReference type="InterPro" id="IPR029058">
    <property type="entry name" value="AB_hydrolase_fold"/>
</dbReference>
<keyword evidence="3" id="KW-0812">Transmembrane</keyword>
<evidence type="ECO:0000313" key="5">
    <source>
        <dbReference type="EMBL" id="GMT04146.1"/>
    </source>
</evidence>
<dbReference type="EMBL" id="BTSX01000006">
    <property type="protein sequence ID" value="GMT04146.1"/>
    <property type="molecule type" value="Genomic_DNA"/>
</dbReference>
<gene>
    <name evidence="5" type="ORF">PENTCL1PPCAC_26320</name>
</gene>
<feature type="transmembrane region" description="Helical" evidence="3">
    <location>
        <begin position="598"/>
        <end position="621"/>
    </location>
</feature>
<protein>
    <recommendedName>
        <fullName evidence="4">Carboxylesterase type B domain-containing protein</fullName>
    </recommendedName>
</protein>
<keyword evidence="6" id="KW-1185">Reference proteome</keyword>
<dbReference type="Proteomes" id="UP001432027">
    <property type="component" value="Unassembled WGS sequence"/>
</dbReference>
<comment type="caution">
    <text evidence="5">The sequence shown here is derived from an EMBL/GenBank/DDBJ whole genome shotgun (WGS) entry which is preliminary data.</text>
</comment>
<dbReference type="InterPro" id="IPR019819">
    <property type="entry name" value="Carboxylesterase_B_CS"/>
</dbReference>
<dbReference type="SUPFAM" id="SSF53474">
    <property type="entry name" value="alpha/beta-Hydrolases"/>
    <property type="match status" value="1"/>
</dbReference>
<feature type="domain" description="Carboxylesterase type B" evidence="4">
    <location>
        <begin position="55"/>
        <end position="561"/>
    </location>
</feature>
<dbReference type="InterPro" id="IPR002018">
    <property type="entry name" value="CarbesteraseB"/>
</dbReference>
<evidence type="ECO:0000256" key="3">
    <source>
        <dbReference type="SAM" id="Phobius"/>
    </source>
</evidence>
<dbReference type="Gene3D" id="3.40.50.1820">
    <property type="entry name" value="alpha/beta hydrolase"/>
    <property type="match status" value="1"/>
</dbReference>
<name>A0AAV5UCK7_9BILA</name>
<keyword evidence="2" id="KW-0732">Signal</keyword>
<organism evidence="5 6">
    <name type="scientific">Pristionchus entomophagus</name>
    <dbReference type="NCBI Taxonomy" id="358040"/>
    <lineage>
        <taxon>Eukaryota</taxon>
        <taxon>Metazoa</taxon>
        <taxon>Ecdysozoa</taxon>
        <taxon>Nematoda</taxon>
        <taxon>Chromadorea</taxon>
        <taxon>Rhabditida</taxon>
        <taxon>Rhabditina</taxon>
        <taxon>Diplogasteromorpha</taxon>
        <taxon>Diplogasteroidea</taxon>
        <taxon>Neodiplogasteridae</taxon>
        <taxon>Pristionchus</taxon>
    </lineage>
</organism>
<feature type="non-terminal residue" evidence="5">
    <location>
        <position position="1"/>
    </location>
</feature>
<evidence type="ECO:0000256" key="2">
    <source>
        <dbReference type="ARBA" id="ARBA00022729"/>
    </source>
</evidence>
<keyword evidence="3" id="KW-0472">Membrane</keyword>
<evidence type="ECO:0000256" key="1">
    <source>
        <dbReference type="ARBA" id="ARBA00005964"/>
    </source>
</evidence>
<dbReference type="PANTHER" id="PTHR43903">
    <property type="entry name" value="NEUROLIGIN"/>
    <property type="match status" value="1"/>
</dbReference>
<dbReference type="Pfam" id="PF00135">
    <property type="entry name" value="COesterase"/>
    <property type="match status" value="1"/>
</dbReference>
<reference evidence="5" key="1">
    <citation type="submission" date="2023-10" db="EMBL/GenBank/DDBJ databases">
        <title>Genome assembly of Pristionchus species.</title>
        <authorList>
            <person name="Yoshida K."/>
            <person name="Sommer R.J."/>
        </authorList>
    </citation>
    <scope>NUCLEOTIDE SEQUENCE</scope>
    <source>
        <strain evidence="5">RS0144</strain>
    </source>
</reference>
<dbReference type="InterPro" id="IPR051093">
    <property type="entry name" value="Neuroligin/BSAL"/>
</dbReference>
<sequence>LSLGSDGPFIVSPSSPSLSFNRLVSSTVMRPVISFILLISLHFSHCSIRHVHPIELTIQSGSIRGEYLRQKGNDYAIFKGIPYAAPPVGSLRFQMPEPPARWRGVMNATQYSALCVQKREGLPSHPERSQAHFSEDCLYVNVFAPTQFTNDTYPVVVYIHGGKFQYGGASDLSQQAILDNFVSRKVVFVSMNYRLGPLGFVSTGDSSLPGNIGLWDILLSLKWTKMNAQVFGGDPDNILVMGNGAGAAAASILALSPKAEGLFHRVLLMSGSALSPGAVRDTAINATWNLDTKLHCRSFNSSQLIDCFRKKIKDEILNFDRPEPDEYEEFVPIVDGPGGIIPEPPERTLKRTKLKHGLMIGTAKDESSLYVYEKNINVSGITTGEEAGRFALRLTNTTEKISNKQLVHQACIHEYINTKVDPAYSETILQHSVLKMFSHFWYDAPSSKLAEYYLNRSQPVFLYSFDHVSENFYDFDRAFHGVDAMHLFNIEPKFLHKRKDMNWKLDERVTEIFSELISNFARSGSPTPMNSGYAFNWTSVDHNELNYLSITDSPQMEVGFRWQGHVFWNRYVAQLEDVDVGNLHKVAALEKSLGDFQLATWMLLFSTLFFFAILVGLACYCTRKESEDDDI</sequence>
<evidence type="ECO:0000259" key="4">
    <source>
        <dbReference type="Pfam" id="PF00135"/>
    </source>
</evidence>
<proteinExistence type="inferred from homology"/>
<evidence type="ECO:0000313" key="6">
    <source>
        <dbReference type="Proteomes" id="UP001432027"/>
    </source>
</evidence>
<comment type="similarity">
    <text evidence="1">Belongs to the type-B carboxylesterase/lipase family.</text>
</comment>
<dbReference type="PROSITE" id="PS00941">
    <property type="entry name" value="CARBOXYLESTERASE_B_2"/>
    <property type="match status" value="1"/>
</dbReference>
<dbReference type="AlphaFoldDB" id="A0AAV5UCK7"/>